<dbReference type="InterPro" id="IPR044855">
    <property type="entry name" value="CoA-Trfase_III_dom3_sf"/>
</dbReference>
<dbReference type="Proteomes" id="UP000306628">
    <property type="component" value="Unassembled WGS sequence"/>
</dbReference>
<comment type="caution">
    <text evidence="2">The sequence shown here is derived from an EMBL/GenBank/DDBJ whole genome shotgun (WGS) entry which is preliminary data.</text>
</comment>
<name>A0A5S4G407_9ACTN</name>
<evidence type="ECO:0000256" key="1">
    <source>
        <dbReference type="ARBA" id="ARBA00022679"/>
    </source>
</evidence>
<dbReference type="GO" id="GO:0008410">
    <property type="term" value="F:CoA-transferase activity"/>
    <property type="evidence" value="ECO:0007669"/>
    <property type="project" value="TreeGrafter"/>
</dbReference>
<reference evidence="2 3" key="1">
    <citation type="submission" date="2019-05" db="EMBL/GenBank/DDBJ databases">
        <title>Draft genome sequence of Nonomuraea zeae DSM 100528.</title>
        <authorList>
            <person name="Saricaoglu S."/>
            <person name="Isik K."/>
        </authorList>
    </citation>
    <scope>NUCLEOTIDE SEQUENCE [LARGE SCALE GENOMIC DNA]</scope>
    <source>
        <strain evidence="2 3">DSM 100528</strain>
    </source>
</reference>
<protein>
    <submittedName>
        <fullName evidence="2">CoA transferase</fullName>
    </submittedName>
</protein>
<dbReference type="RefSeq" id="WP_138694705.1">
    <property type="nucleotide sequence ID" value="NZ_JBHSAZ010000107.1"/>
</dbReference>
<dbReference type="InterPro" id="IPR003673">
    <property type="entry name" value="CoA-Trfase_fam_III"/>
</dbReference>
<keyword evidence="1 2" id="KW-0808">Transferase</keyword>
<dbReference type="Gene3D" id="3.30.1540.10">
    <property type="entry name" value="formyl-coa transferase, domain 3"/>
    <property type="match status" value="1"/>
</dbReference>
<dbReference type="InterPro" id="IPR023606">
    <property type="entry name" value="CoA-Trfase_III_dom_1_sf"/>
</dbReference>
<dbReference type="InterPro" id="IPR050483">
    <property type="entry name" value="CoA-transferase_III_domain"/>
</dbReference>
<accession>A0A5S4G407</accession>
<dbReference type="Pfam" id="PF02515">
    <property type="entry name" value="CoA_transf_3"/>
    <property type="match status" value="1"/>
</dbReference>
<dbReference type="OrthoDB" id="4251672at2"/>
<evidence type="ECO:0000313" key="2">
    <source>
        <dbReference type="EMBL" id="TMR27747.1"/>
    </source>
</evidence>
<dbReference type="Gene3D" id="3.40.50.10540">
    <property type="entry name" value="Crotonobetainyl-coa:carnitine coa-transferase, domain 1"/>
    <property type="match status" value="1"/>
</dbReference>
<gene>
    <name evidence="2" type="ORF">ETD85_38200</name>
</gene>
<dbReference type="SUPFAM" id="SSF89796">
    <property type="entry name" value="CoA-transferase family III (CaiB/BaiF)"/>
    <property type="match status" value="1"/>
</dbReference>
<sequence>MRPLEDVRVVSLEQYGAGPFGSVHLADLGAEIIKIEDPRVGGDVGRYVPPYADEEDSLFFETFNRNKKSISLDLSVPAGREVFDDLVRHGDAVYSNLRGDVPAKMRLCYDDLKHLNPRIVCCSLSGFGMTGPRTAEPGYDYILQGLAGWMHLTGEPSGPPAKSGLSLVDYSGGLVAAIALLAGVHAARRDGAGMDCDLSLYDTAVGMLTYVGTWALNTSFTPVRTADSAHPSLVPFQNVEAADGWLVVGCAKEKFWQRLALILDRESPGAGFAGDPRYATFADRRLNADTLLPRLAAIVRTREVSWWLAELRAAGIPCGPINDVGQALAEPHTAARGLVVETSHPRYGPLKQLASPVRVGQEPVAHRRAPRRGEDGEEILRGLLGYPAERVEELAAGGAFGETL</sequence>
<dbReference type="EMBL" id="VCKX01000160">
    <property type="protein sequence ID" value="TMR27747.1"/>
    <property type="molecule type" value="Genomic_DNA"/>
</dbReference>
<dbReference type="PANTHER" id="PTHR48207">
    <property type="entry name" value="SUCCINATE--HYDROXYMETHYLGLUTARATE COA-TRANSFERASE"/>
    <property type="match status" value="1"/>
</dbReference>
<evidence type="ECO:0000313" key="3">
    <source>
        <dbReference type="Proteomes" id="UP000306628"/>
    </source>
</evidence>
<keyword evidence="3" id="KW-1185">Reference proteome</keyword>
<organism evidence="2 3">
    <name type="scientific">Nonomuraea zeae</name>
    <dbReference type="NCBI Taxonomy" id="1642303"/>
    <lineage>
        <taxon>Bacteria</taxon>
        <taxon>Bacillati</taxon>
        <taxon>Actinomycetota</taxon>
        <taxon>Actinomycetes</taxon>
        <taxon>Streptosporangiales</taxon>
        <taxon>Streptosporangiaceae</taxon>
        <taxon>Nonomuraea</taxon>
    </lineage>
</organism>
<dbReference type="AlphaFoldDB" id="A0A5S4G407"/>
<dbReference type="PANTHER" id="PTHR48207:SF3">
    <property type="entry name" value="SUCCINATE--HYDROXYMETHYLGLUTARATE COA-TRANSFERASE"/>
    <property type="match status" value="1"/>
</dbReference>
<proteinExistence type="predicted"/>